<dbReference type="InterPro" id="IPR050452">
    <property type="entry name" value="Metacaspase"/>
</dbReference>
<comment type="caution">
    <text evidence="2">The sequence shown here is derived from an EMBL/GenBank/DDBJ whole genome shotgun (WGS) entry which is preliminary data.</text>
</comment>
<comment type="similarity">
    <text evidence="1">Belongs to the peptidase C14B family.</text>
</comment>
<evidence type="ECO:0000256" key="1">
    <source>
        <dbReference type="ARBA" id="ARBA00009005"/>
    </source>
</evidence>
<sequence length="294" mass="33621">MLTSQRLDIKKIIDELSRQAIELQEYRGSLIQRIRADPSYKHDILDAPLTSESYWAYQRELGLYQPRLYHPNATVLDMIQKVFVAEASLYRIREKSAELAALIAPIQVIPDEILALIFETGMEYPQLSVPSLQCLEVSGDNVSRITALLITPALEELYLANVDETEFREFMQSFESADRAKYPVLSDPRRRNSAKSKALLIGIEYANPTNRQAQVDLLSGIHNDVRRLKDHLVNNLKYPAEHVKILVDGYNDETMRPTNILREIDELVSDVKAGDRLVLCFGGHCYQLVNRDFT</sequence>
<evidence type="ECO:0000313" key="2">
    <source>
        <dbReference type="EMBL" id="THH00440.1"/>
    </source>
</evidence>
<proteinExistence type="inferred from homology"/>
<dbReference type="Proteomes" id="UP000309038">
    <property type="component" value="Unassembled WGS sequence"/>
</dbReference>
<dbReference type="AlphaFoldDB" id="A0A4S4KTW4"/>
<name>A0A4S4KTW4_9APHY</name>
<dbReference type="PANTHER" id="PTHR48104:SF30">
    <property type="entry name" value="METACASPASE-1"/>
    <property type="match status" value="1"/>
</dbReference>
<organism evidence="2 3">
    <name type="scientific">Hermanssonia centrifuga</name>
    <dbReference type="NCBI Taxonomy" id="98765"/>
    <lineage>
        <taxon>Eukaryota</taxon>
        <taxon>Fungi</taxon>
        <taxon>Dikarya</taxon>
        <taxon>Basidiomycota</taxon>
        <taxon>Agaricomycotina</taxon>
        <taxon>Agaricomycetes</taxon>
        <taxon>Polyporales</taxon>
        <taxon>Meruliaceae</taxon>
        <taxon>Hermanssonia</taxon>
    </lineage>
</organism>
<reference evidence="2 3" key="1">
    <citation type="submission" date="2019-02" db="EMBL/GenBank/DDBJ databases">
        <title>Genome sequencing of the rare red list fungi Phlebia centrifuga.</title>
        <authorList>
            <person name="Buettner E."/>
            <person name="Kellner H."/>
        </authorList>
    </citation>
    <scope>NUCLEOTIDE SEQUENCE [LARGE SCALE GENOMIC DNA]</scope>
    <source>
        <strain evidence="2 3">DSM 108282</strain>
    </source>
</reference>
<keyword evidence="3" id="KW-1185">Reference proteome</keyword>
<dbReference type="PANTHER" id="PTHR48104">
    <property type="entry name" value="METACASPASE-4"/>
    <property type="match status" value="1"/>
</dbReference>
<gene>
    <name evidence="2" type="ORF">EW026_g2084</name>
</gene>
<dbReference type="GO" id="GO:0005737">
    <property type="term" value="C:cytoplasm"/>
    <property type="evidence" value="ECO:0007669"/>
    <property type="project" value="TreeGrafter"/>
</dbReference>
<dbReference type="EMBL" id="SGPJ01000050">
    <property type="protein sequence ID" value="THH00440.1"/>
    <property type="molecule type" value="Genomic_DNA"/>
</dbReference>
<protein>
    <submittedName>
        <fullName evidence="2">Uncharacterized protein</fullName>
    </submittedName>
</protein>
<dbReference type="GO" id="GO:0004197">
    <property type="term" value="F:cysteine-type endopeptidase activity"/>
    <property type="evidence" value="ECO:0007669"/>
    <property type="project" value="TreeGrafter"/>
</dbReference>
<dbReference type="GO" id="GO:0006508">
    <property type="term" value="P:proteolysis"/>
    <property type="evidence" value="ECO:0007669"/>
    <property type="project" value="TreeGrafter"/>
</dbReference>
<accession>A0A4S4KTW4</accession>
<evidence type="ECO:0000313" key="3">
    <source>
        <dbReference type="Proteomes" id="UP000309038"/>
    </source>
</evidence>
<dbReference type="Gene3D" id="3.40.50.12660">
    <property type="match status" value="1"/>
</dbReference>